<protein>
    <recommendedName>
        <fullName evidence="4">Ribosomal protein L32</fullName>
    </recommendedName>
</protein>
<sequence length="68" mass="8413">MEKKEQKTKLKLCSTKLTLNLIEWIKLYRFTITLSVLQQFNRIIFFHKSLKIILVIFYFHYVFRKKNS</sequence>
<name>A0AAU9IR42_9CILI</name>
<evidence type="ECO:0000313" key="2">
    <source>
        <dbReference type="EMBL" id="CAG9318036.1"/>
    </source>
</evidence>
<dbReference type="EMBL" id="CAJZBQ010000020">
    <property type="protein sequence ID" value="CAG9318036.1"/>
    <property type="molecule type" value="Genomic_DNA"/>
</dbReference>
<reference evidence="2" key="1">
    <citation type="submission" date="2021-09" db="EMBL/GenBank/DDBJ databases">
        <authorList>
            <consortium name="AG Swart"/>
            <person name="Singh M."/>
            <person name="Singh A."/>
            <person name="Seah K."/>
            <person name="Emmerich C."/>
        </authorList>
    </citation>
    <scope>NUCLEOTIDE SEQUENCE</scope>
    <source>
        <strain evidence="2">ATCC30299</strain>
    </source>
</reference>
<dbReference type="Proteomes" id="UP001162131">
    <property type="component" value="Unassembled WGS sequence"/>
</dbReference>
<feature type="transmembrane region" description="Helical" evidence="1">
    <location>
        <begin position="43"/>
        <end position="63"/>
    </location>
</feature>
<evidence type="ECO:0000313" key="3">
    <source>
        <dbReference type="Proteomes" id="UP001162131"/>
    </source>
</evidence>
<dbReference type="AlphaFoldDB" id="A0AAU9IR42"/>
<proteinExistence type="predicted"/>
<keyword evidence="3" id="KW-1185">Reference proteome</keyword>
<organism evidence="2 3">
    <name type="scientific">Blepharisma stoltei</name>
    <dbReference type="NCBI Taxonomy" id="1481888"/>
    <lineage>
        <taxon>Eukaryota</taxon>
        <taxon>Sar</taxon>
        <taxon>Alveolata</taxon>
        <taxon>Ciliophora</taxon>
        <taxon>Postciliodesmatophora</taxon>
        <taxon>Heterotrichea</taxon>
        <taxon>Heterotrichida</taxon>
        <taxon>Blepharismidae</taxon>
        <taxon>Blepharisma</taxon>
    </lineage>
</organism>
<accession>A0AAU9IR42</accession>
<keyword evidence="1" id="KW-0472">Membrane</keyword>
<gene>
    <name evidence="2" type="ORF">BSTOLATCC_MIC20520</name>
</gene>
<keyword evidence="1" id="KW-0812">Transmembrane</keyword>
<evidence type="ECO:0000256" key="1">
    <source>
        <dbReference type="SAM" id="Phobius"/>
    </source>
</evidence>
<keyword evidence="1" id="KW-1133">Transmembrane helix</keyword>
<evidence type="ECO:0008006" key="4">
    <source>
        <dbReference type="Google" id="ProtNLM"/>
    </source>
</evidence>
<comment type="caution">
    <text evidence="2">The sequence shown here is derived from an EMBL/GenBank/DDBJ whole genome shotgun (WGS) entry which is preliminary data.</text>
</comment>